<evidence type="ECO:0000313" key="6">
    <source>
        <dbReference type="Proteomes" id="UP000323560"/>
    </source>
</evidence>
<keyword evidence="1" id="KW-0479">Metal-binding</keyword>
<evidence type="ECO:0000256" key="3">
    <source>
        <dbReference type="ARBA" id="ARBA00023211"/>
    </source>
</evidence>
<dbReference type="SUPFAM" id="SSF52768">
    <property type="entry name" value="Arginase/deacetylase"/>
    <property type="match status" value="1"/>
</dbReference>
<keyword evidence="2" id="KW-0378">Hydrolase</keyword>
<dbReference type="GO" id="GO:0030145">
    <property type="term" value="F:manganese ion binding"/>
    <property type="evidence" value="ECO:0007669"/>
    <property type="project" value="TreeGrafter"/>
</dbReference>
<dbReference type="PANTHER" id="PTHR43782">
    <property type="entry name" value="ARGINASE"/>
    <property type="match status" value="1"/>
</dbReference>
<dbReference type="Gene3D" id="3.40.800.10">
    <property type="entry name" value="Ureohydrolase domain"/>
    <property type="match status" value="1"/>
</dbReference>
<dbReference type="PROSITE" id="PS51409">
    <property type="entry name" value="ARGINASE_2"/>
    <property type="match status" value="1"/>
</dbReference>
<sequence>MQLVLAPSNLGLSPLHDGHVPGTWRAPEALMGAGLGKAVNYSHLHSLPRPDYRPEAQEGTRIRNGHAIRAYDLVLGETVGSICKSGELALVIGGDCSLLLGALVGAQQIGPVSLVHIDGHSDFRHPGNYDPAAVLSDAAGMDLALATGRGEPLLAVWPGVSGPLVSDVNVIQIGEREDHDPDFAWPDIADTAIEQVDIFEALKVGPLSLSQRIHDVLLRAPEQSFWIHFDVDVMDQAIMPAVDCPGSPGLSPEYLVQILSPLVSSTRCLGMTLTIYDPDGDPTGRCGTTIIDILRALPFR</sequence>
<reference evidence="5 6" key="1">
    <citation type="submission" date="2019-08" db="EMBL/GenBank/DDBJ databases">
        <title>Gluconobacter frateurii HD924 genome.</title>
        <authorList>
            <person name="Liu Y."/>
            <person name="Zhang P."/>
        </authorList>
    </citation>
    <scope>NUCLEOTIDE SEQUENCE [LARGE SCALE GENOMIC DNA]</scope>
    <source>
        <strain evidence="5 6">HD924</strain>
    </source>
</reference>
<name>A0AAP9EV21_GLUTH</name>
<evidence type="ECO:0000256" key="2">
    <source>
        <dbReference type="ARBA" id="ARBA00022801"/>
    </source>
</evidence>
<dbReference type="RefSeq" id="WP_148620665.1">
    <property type="nucleotide sequence ID" value="NZ_CP043043.1"/>
</dbReference>
<proteinExistence type="inferred from homology"/>
<evidence type="ECO:0000313" key="5">
    <source>
        <dbReference type="EMBL" id="QEH96912.1"/>
    </source>
</evidence>
<dbReference type="PANTHER" id="PTHR43782:SF3">
    <property type="entry name" value="ARGINASE"/>
    <property type="match status" value="1"/>
</dbReference>
<accession>A0AAP9EV21</accession>
<keyword evidence="3" id="KW-0464">Manganese</keyword>
<dbReference type="EMBL" id="CP043043">
    <property type="protein sequence ID" value="QEH96912.1"/>
    <property type="molecule type" value="Genomic_DNA"/>
</dbReference>
<dbReference type="Pfam" id="PF00491">
    <property type="entry name" value="Arginase"/>
    <property type="match status" value="1"/>
</dbReference>
<evidence type="ECO:0000256" key="4">
    <source>
        <dbReference type="PROSITE-ProRule" id="PRU00742"/>
    </source>
</evidence>
<dbReference type="AlphaFoldDB" id="A0AAP9EV21"/>
<dbReference type="GO" id="GO:0004053">
    <property type="term" value="F:arginase activity"/>
    <property type="evidence" value="ECO:0007669"/>
    <property type="project" value="TreeGrafter"/>
</dbReference>
<dbReference type="InterPro" id="IPR023696">
    <property type="entry name" value="Ureohydrolase_dom_sf"/>
</dbReference>
<evidence type="ECO:0000256" key="1">
    <source>
        <dbReference type="ARBA" id="ARBA00022723"/>
    </source>
</evidence>
<organism evidence="5 6">
    <name type="scientific">Gluconobacter thailandicus</name>
    <dbReference type="NCBI Taxonomy" id="257438"/>
    <lineage>
        <taxon>Bacteria</taxon>
        <taxon>Pseudomonadati</taxon>
        <taxon>Pseudomonadota</taxon>
        <taxon>Alphaproteobacteria</taxon>
        <taxon>Acetobacterales</taxon>
        <taxon>Acetobacteraceae</taxon>
        <taxon>Gluconobacter</taxon>
    </lineage>
</organism>
<comment type="similarity">
    <text evidence="4">Belongs to the arginase family.</text>
</comment>
<dbReference type="Proteomes" id="UP000323560">
    <property type="component" value="Chromosome"/>
</dbReference>
<dbReference type="GO" id="GO:0005737">
    <property type="term" value="C:cytoplasm"/>
    <property type="evidence" value="ECO:0007669"/>
    <property type="project" value="TreeGrafter"/>
</dbReference>
<gene>
    <name evidence="5" type="ORF">FXF46_11970</name>
</gene>
<protein>
    <submittedName>
        <fullName evidence="5">Arginase family protein</fullName>
    </submittedName>
</protein>
<dbReference type="KEGG" id="gti:FXF46_11970"/>
<dbReference type="InterPro" id="IPR006035">
    <property type="entry name" value="Ureohydrolase"/>
</dbReference>